<dbReference type="AlphaFoldDB" id="A0A6N3CB59"/>
<reference evidence="1" key="1">
    <citation type="submission" date="2019-11" db="EMBL/GenBank/DDBJ databases">
        <authorList>
            <person name="Feng L."/>
        </authorList>
    </citation>
    <scope>NUCLEOTIDE SEQUENCE</scope>
    <source>
        <strain evidence="1">VparvulaLFYP99</strain>
    </source>
</reference>
<gene>
    <name evidence="1" type="ORF">VPLFYP99_00114</name>
</gene>
<proteinExistence type="predicted"/>
<protein>
    <submittedName>
        <fullName evidence="1">Uncharacterized protein</fullName>
    </submittedName>
</protein>
<organism evidence="1">
    <name type="scientific">Veillonella parvula</name>
    <name type="common">Staphylococcus parvulus</name>
    <dbReference type="NCBI Taxonomy" id="29466"/>
    <lineage>
        <taxon>Bacteria</taxon>
        <taxon>Bacillati</taxon>
        <taxon>Bacillota</taxon>
        <taxon>Negativicutes</taxon>
        <taxon>Veillonellales</taxon>
        <taxon>Veillonellaceae</taxon>
        <taxon>Veillonella</taxon>
    </lineage>
</organism>
<sequence>MRTLFKALCNNDLNLPGHSVIKHMHYDSSGSDRTVCEIVSKVAKTTTIGIMDTSGFLMVDLRPVPKQFNIRSTINQQGTDGAISFSKEEVIRFVNDINDTNSIHRENPYVVPGCMILETMWDFWNISKSALQMAIYFHAPVIADDKVTLVEYPEDAHVEGYIGDTLAFSATFFGENEDSSSLKQRCIS</sequence>
<evidence type="ECO:0000313" key="1">
    <source>
        <dbReference type="EMBL" id="VYU13282.1"/>
    </source>
</evidence>
<dbReference type="EMBL" id="CACRUG010000011">
    <property type="protein sequence ID" value="VYU13282.1"/>
    <property type="molecule type" value="Genomic_DNA"/>
</dbReference>
<accession>A0A6N3CB59</accession>
<name>A0A6N3CB59_VEIPA</name>
<dbReference type="RefSeq" id="WP_120054616.1">
    <property type="nucleotide sequence ID" value="NZ_CACRUG010000011.1"/>
</dbReference>